<feature type="transmembrane region" description="Helical" evidence="7">
    <location>
        <begin position="166"/>
        <end position="186"/>
    </location>
</feature>
<evidence type="ECO:0000256" key="3">
    <source>
        <dbReference type="ARBA" id="ARBA00022475"/>
    </source>
</evidence>
<gene>
    <name evidence="8" type="ORF">I8J30_23885</name>
</gene>
<evidence type="ECO:0000256" key="6">
    <source>
        <dbReference type="ARBA" id="ARBA00023136"/>
    </source>
</evidence>
<dbReference type="PANTHER" id="PTHR30106">
    <property type="entry name" value="INNER MEMBRANE PROTEIN YEIH-RELATED"/>
    <property type="match status" value="1"/>
</dbReference>
<dbReference type="PANTHER" id="PTHR30106:SF2">
    <property type="entry name" value="UPF0324 INNER MEMBRANE PROTEIN YEIH"/>
    <property type="match status" value="1"/>
</dbReference>
<keyword evidence="9" id="KW-1185">Reference proteome</keyword>
<dbReference type="Pfam" id="PF03601">
    <property type="entry name" value="Cons_hypoth698"/>
    <property type="match status" value="1"/>
</dbReference>
<keyword evidence="3" id="KW-1003">Cell membrane</keyword>
<sequence>MKLEQTIKPIGPYIASLGSAGSKKAGGIGFTFLLAAAGYGLSQLPVLHYVGQMACAILLAVIYRQVWGYPEALRAGITFSGKSLLRLAIILYGIKLNLLQVFQDGPSLLIRDIAAALFAIGCTLLLAKLLKADQKLSLLLGIGTAICGAAAIAAVSPILRSKEEDTAVSVGLIALVGTVFAVGYTMLRPVLALTELQYGIWSGTSLHEIAHVALAAAPAGEDALAGALLAKLGRVFLLVPLSLVLILVQRQRQQRRLRRLMEQTSGAEDKAKIPQAAKLQLPWFLLGFLALSALGSTDAGQTFMHEAPEIMNAITKITTFLLTMAMVALGLNVDLRGSGKAIIKPLAAMVIASVLLAVGTYFTI</sequence>
<evidence type="ECO:0000313" key="8">
    <source>
        <dbReference type="EMBL" id="MBP3965763.1"/>
    </source>
</evidence>
<evidence type="ECO:0000256" key="5">
    <source>
        <dbReference type="ARBA" id="ARBA00022989"/>
    </source>
</evidence>
<feature type="transmembrane region" description="Helical" evidence="7">
    <location>
        <begin position="198"/>
        <end position="217"/>
    </location>
</feature>
<comment type="similarity">
    <text evidence="2">Belongs to the UPF0324 family.</text>
</comment>
<feature type="transmembrane region" description="Helical" evidence="7">
    <location>
        <begin position="317"/>
        <end position="335"/>
    </location>
</feature>
<evidence type="ECO:0000256" key="1">
    <source>
        <dbReference type="ARBA" id="ARBA00004651"/>
    </source>
</evidence>
<feature type="transmembrane region" description="Helical" evidence="7">
    <location>
        <begin position="108"/>
        <end position="126"/>
    </location>
</feature>
<feature type="transmembrane region" description="Helical" evidence="7">
    <location>
        <begin position="279"/>
        <end position="297"/>
    </location>
</feature>
<feature type="transmembrane region" description="Helical" evidence="7">
    <location>
        <begin position="21"/>
        <end position="40"/>
    </location>
</feature>
<evidence type="ECO:0000256" key="7">
    <source>
        <dbReference type="SAM" id="Phobius"/>
    </source>
</evidence>
<comment type="caution">
    <text evidence="8">The sequence shown here is derived from an EMBL/GenBank/DDBJ whole genome shotgun (WGS) entry which is preliminary data.</text>
</comment>
<accession>A0ABS5CIS5</accession>
<dbReference type="InterPro" id="IPR018383">
    <property type="entry name" value="UPF0324_pro"/>
</dbReference>
<protein>
    <submittedName>
        <fullName evidence="8">Sulfate exporter family transporter</fullName>
    </submittedName>
</protein>
<evidence type="ECO:0000256" key="4">
    <source>
        <dbReference type="ARBA" id="ARBA00022692"/>
    </source>
</evidence>
<keyword evidence="6 7" id="KW-0472">Membrane</keyword>
<feature type="transmembrane region" description="Helical" evidence="7">
    <location>
        <begin position="84"/>
        <end position="102"/>
    </location>
</feature>
<dbReference type="EMBL" id="JAGKSP010000012">
    <property type="protein sequence ID" value="MBP3965763.1"/>
    <property type="molecule type" value="Genomic_DNA"/>
</dbReference>
<comment type="subcellular location">
    <subcellularLocation>
        <location evidence="1">Cell membrane</location>
        <topology evidence="1">Multi-pass membrane protein</topology>
    </subcellularLocation>
</comment>
<reference evidence="8 9" key="1">
    <citation type="submission" date="2021-04" db="EMBL/GenBank/DDBJ databases">
        <title>Paenibacillus sp. DLE-14 whole genome sequence.</title>
        <authorList>
            <person name="Ham Y.J."/>
        </authorList>
    </citation>
    <scope>NUCLEOTIDE SEQUENCE [LARGE SCALE GENOMIC DNA]</scope>
    <source>
        <strain evidence="8 9">DLE-14</strain>
    </source>
</reference>
<dbReference type="RefSeq" id="WP_210662408.1">
    <property type="nucleotide sequence ID" value="NZ_JAGKSP010000012.1"/>
</dbReference>
<name>A0ABS5CIS5_9BACL</name>
<feature type="transmembrane region" description="Helical" evidence="7">
    <location>
        <begin position="223"/>
        <end position="248"/>
    </location>
</feature>
<feature type="transmembrane region" description="Helical" evidence="7">
    <location>
        <begin position="46"/>
        <end position="63"/>
    </location>
</feature>
<feature type="transmembrane region" description="Helical" evidence="7">
    <location>
        <begin position="342"/>
        <end position="362"/>
    </location>
</feature>
<keyword evidence="5 7" id="KW-1133">Transmembrane helix</keyword>
<feature type="transmembrane region" description="Helical" evidence="7">
    <location>
        <begin position="138"/>
        <end position="160"/>
    </location>
</feature>
<organism evidence="8 9">
    <name type="scientific">Paenibacillus lignilyticus</name>
    <dbReference type="NCBI Taxonomy" id="1172615"/>
    <lineage>
        <taxon>Bacteria</taxon>
        <taxon>Bacillati</taxon>
        <taxon>Bacillota</taxon>
        <taxon>Bacilli</taxon>
        <taxon>Bacillales</taxon>
        <taxon>Paenibacillaceae</taxon>
        <taxon>Paenibacillus</taxon>
    </lineage>
</organism>
<dbReference type="Proteomes" id="UP000673394">
    <property type="component" value="Unassembled WGS sequence"/>
</dbReference>
<keyword evidence="4 7" id="KW-0812">Transmembrane</keyword>
<evidence type="ECO:0000313" key="9">
    <source>
        <dbReference type="Proteomes" id="UP000673394"/>
    </source>
</evidence>
<proteinExistence type="inferred from homology"/>
<evidence type="ECO:0000256" key="2">
    <source>
        <dbReference type="ARBA" id="ARBA00007977"/>
    </source>
</evidence>